<dbReference type="RefSeq" id="WP_059085626.1">
    <property type="nucleotide sequence ID" value="NZ_JAFIKS010000006.1"/>
</dbReference>
<feature type="transmembrane region" description="Helical" evidence="7">
    <location>
        <begin position="322"/>
        <end position="342"/>
    </location>
</feature>
<name>A0ABW9X2E4_9FIRM</name>
<comment type="caution">
    <text evidence="8">The sequence shown here is derived from an EMBL/GenBank/DDBJ whole genome shotgun (WGS) entry which is preliminary data.</text>
</comment>
<dbReference type="EMBL" id="WWVW01000011">
    <property type="protein sequence ID" value="MZL77117.1"/>
    <property type="molecule type" value="Genomic_DNA"/>
</dbReference>
<evidence type="ECO:0000256" key="5">
    <source>
        <dbReference type="ARBA" id="ARBA00022989"/>
    </source>
</evidence>
<evidence type="ECO:0000256" key="3">
    <source>
        <dbReference type="ARBA" id="ARBA00022475"/>
    </source>
</evidence>
<evidence type="ECO:0000256" key="1">
    <source>
        <dbReference type="ARBA" id="ARBA00004651"/>
    </source>
</evidence>
<dbReference type="PANTHER" id="PTHR30250">
    <property type="entry name" value="PST FAMILY PREDICTED COLANIC ACID TRANSPORTER"/>
    <property type="match status" value="1"/>
</dbReference>
<keyword evidence="6 7" id="KW-0472">Membrane</keyword>
<evidence type="ECO:0000256" key="7">
    <source>
        <dbReference type="SAM" id="Phobius"/>
    </source>
</evidence>
<feature type="transmembrane region" description="Helical" evidence="7">
    <location>
        <begin position="79"/>
        <end position="102"/>
    </location>
</feature>
<reference evidence="8 9" key="1">
    <citation type="journal article" date="2019" name="Nat. Med.">
        <title>A library of human gut bacterial isolates paired with longitudinal multiomics data enables mechanistic microbiome research.</title>
        <authorList>
            <person name="Poyet M."/>
            <person name="Groussin M."/>
            <person name="Gibbons S.M."/>
            <person name="Avila-Pacheco J."/>
            <person name="Jiang X."/>
            <person name="Kearney S.M."/>
            <person name="Perrotta A.R."/>
            <person name="Berdy B."/>
            <person name="Zhao S."/>
            <person name="Lieberman T.D."/>
            <person name="Swanson P.K."/>
            <person name="Smith M."/>
            <person name="Roesemann S."/>
            <person name="Alexander J.E."/>
            <person name="Rich S.A."/>
            <person name="Livny J."/>
            <person name="Vlamakis H."/>
            <person name="Clish C."/>
            <person name="Bullock K."/>
            <person name="Deik A."/>
            <person name="Scott J."/>
            <person name="Pierce K.A."/>
            <person name="Xavier R.J."/>
            <person name="Alm E.J."/>
        </authorList>
    </citation>
    <scope>NUCLEOTIDE SEQUENCE [LARGE SCALE GENOMIC DNA]</scope>
    <source>
        <strain evidence="8 9">BIOML-A1</strain>
    </source>
</reference>
<organism evidence="8 9">
    <name type="scientific">Blautia massiliensis</name>
    <name type="common">ex Durand et al. 2017</name>
    <dbReference type="NCBI Taxonomy" id="1737424"/>
    <lineage>
        <taxon>Bacteria</taxon>
        <taxon>Bacillati</taxon>
        <taxon>Bacillota</taxon>
        <taxon>Clostridia</taxon>
        <taxon>Lachnospirales</taxon>
        <taxon>Lachnospiraceae</taxon>
        <taxon>Blautia</taxon>
    </lineage>
</organism>
<dbReference type="Proteomes" id="UP000452293">
    <property type="component" value="Unassembled WGS sequence"/>
</dbReference>
<feature type="transmembrane region" description="Helical" evidence="7">
    <location>
        <begin position="20"/>
        <end position="38"/>
    </location>
</feature>
<keyword evidence="4 7" id="KW-0812">Transmembrane</keyword>
<feature type="transmembrane region" description="Helical" evidence="7">
    <location>
        <begin position="292"/>
        <end position="310"/>
    </location>
</feature>
<sequence>MNTKNSVFSNMVWRFAERCGAQLITFVVSIVLARLLAPEDYGKIALITVFTTILQVFVDSGLGTALIQKKDSDDLDFSSVFYFNFIVCLVLYAGMFFVAPFIAKFYEDISLTPIVRVISLTIIISGVKGIQQSYVSKNMLFKKFFYSTLGGTIFSAILGIYLAYAGAGVWAIVAQQLSNTTIDTFILWITVKWRPKKLFSWKRLKKLLSFGWKILVSALLDTVYTNIRSLVIGKMYSSADLAFYNQGDKLPSVIVNNINTSIDSVLLPTLAKQQDDRERVKNMTRRAIKISTYIMAPLMMGLAFCATSVVDLVLTEKWLPCVPFLQIFCITYMFYPIHTANLNAIKAMGRSDLFLKLEIAKKIVGMILLLSTMWFGVMAMAYSLLVSMITSMIINSWPNRQLLNYSFKEQMIDIFPSVTLAVVMGIAISFINFFEFSSALTLLIKVPTGALIYIFGSKLLHLDSFEYLLEISKTLIHKK</sequence>
<dbReference type="Pfam" id="PF13440">
    <property type="entry name" value="Polysacc_synt_3"/>
    <property type="match status" value="1"/>
</dbReference>
<keyword evidence="9" id="KW-1185">Reference proteome</keyword>
<feature type="transmembrane region" description="Helical" evidence="7">
    <location>
        <begin position="44"/>
        <end position="67"/>
    </location>
</feature>
<evidence type="ECO:0000256" key="2">
    <source>
        <dbReference type="ARBA" id="ARBA00007430"/>
    </source>
</evidence>
<keyword evidence="5 7" id="KW-1133">Transmembrane helix</keyword>
<evidence type="ECO:0000256" key="6">
    <source>
        <dbReference type="ARBA" id="ARBA00023136"/>
    </source>
</evidence>
<comment type="subcellular location">
    <subcellularLocation>
        <location evidence="1">Cell membrane</location>
        <topology evidence="1">Multi-pass membrane protein</topology>
    </subcellularLocation>
</comment>
<evidence type="ECO:0000313" key="8">
    <source>
        <dbReference type="EMBL" id="MZL77117.1"/>
    </source>
</evidence>
<comment type="similarity">
    <text evidence="2">Belongs to the polysaccharide synthase family.</text>
</comment>
<feature type="transmembrane region" description="Helical" evidence="7">
    <location>
        <begin position="143"/>
        <end position="164"/>
    </location>
</feature>
<feature type="transmembrane region" description="Helical" evidence="7">
    <location>
        <begin position="363"/>
        <end position="394"/>
    </location>
</feature>
<gene>
    <name evidence="8" type="ORF">GT718_07035</name>
</gene>
<evidence type="ECO:0000256" key="4">
    <source>
        <dbReference type="ARBA" id="ARBA00022692"/>
    </source>
</evidence>
<protein>
    <submittedName>
        <fullName evidence="8">Oligosaccharide flippase family protein</fullName>
    </submittedName>
</protein>
<feature type="transmembrane region" description="Helical" evidence="7">
    <location>
        <begin position="114"/>
        <end position="131"/>
    </location>
</feature>
<dbReference type="PANTHER" id="PTHR30250:SF10">
    <property type="entry name" value="LIPOPOLYSACCHARIDE BIOSYNTHESIS PROTEIN WZXC"/>
    <property type="match status" value="1"/>
</dbReference>
<feature type="transmembrane region" description="Helical" evidence="7">
    <location>
        <begin position="414"/>
        <end position="434"/>
    </location>
</feature>
<proteinExistence type="inferred from homology"/>
<dbReference type="InterPro" id="IPR050833">
    <property type="entry name" value="Poly_Biosynth_Transport"/>
</dbReference>
<accession>A0ABW9X2E4</accession>
<evidence type="ECO:0000313" key="9">
    <source>
        <dbReference type="Proteomes" id="UP000452293"/>
    </source>
</evidence>
<dbReference type="CDD" id="cd13127">
    <property type="entry name" value="MATE_tuaB_like"/>
    <property type="match status" value="1"/>
</dbReference>
<keyword evidence="3" id="KW-1003">Cell membrane</keyword>